<keyword evidence="4 6" id="KW-1133">Transmembrane helix</keyword>
<evidence type="ECO:0000259" key="7">
    <source>
        <dbReference type="Pfam" id="PF02687"/>
    </source>
</evidence>
<feature type="transmembrane region" description="Helical" evidence="6">
    <location>
        <begin position="443"/>
        <end position="464"/>
    </location>
</feature>
<feature type="transmembrane region" description="Helical" evidence="6">
    <location>
        <begin position="484"/>
        <end position="504"/>
    </location>
</feature>
<evidence type="ECO:0000256" key="2">
    <source>
        <dbReference type="ARBA" id="ARBA00022475"/>
    </source>
</evidence>
<evidence type="ECO:0000256" key="4">
    <source>
        <dbReference type="ARBA" id="ARBA00022989"/>
    </source>
</evidence>
<evidence type="ECO:0000256" key="6">
    <source>
        <dbReference type="SAM" id="Phobius"/>
    </source>
</evidence>
<keyword evidence="3 6" id="KW-0812">Transmembrane</keyword>
<evidence type="ECO:0000256" key="3">
    <source>
        <dbReference type="ARBA" id="ARBA00022692"/>
    </source>
</evidence>
<feature type="domain" description="ABC3 transporter permease C-terminal" evidence="7">
    <location>
        <begin position="959"/>
        <end position="1073"/>
    </location>
</feature>
<evidence type="ECO:0000313" key="8">
    <source>
        <dbReference type="EMBL" id="GLW56057.1"/>
    </source>
</evidence>
<dbReference type="Proteomes" id="UP001165143">
    <property type="component" value="Unassembled WGS sequence"/>
</dbReference>
<accession>A0A9W6PJN1</accession>
<feature type="transmembrane region" description="Helical" evidence="6">
    <location>
        <begin position="1008"/>
        <end position="1035"/>
    </location>
</feature>
<feature type="transmembrane region" description="Helical" evidence="6">
    <location>
        <begin position="403"/>
        <end position="422"/>
    </location>
</feature>
<dbReference type="RefSeq" id="WP_285679010.1">
    <property type="nucleotide sequence ID" value="NZ_BSRX01000023.1"/>
</dbReference>
<gene>
    <name evidence="8" type="ORF">Kpho01_40680</name>
</gene>
<name>A0A9W6PJN1_9ACTN</name>
<dbReference type="EMBL" id="BSRX01000023">
    <property type="protein sequence ID" value="GLW56057.1"/>
    <property type="molecule type" value="Genomic_DNA"/>
</dbReference>
<evidence type="ECO:0000256" key="1">
    <source>
        <dbReference type="ARBA" id="ARBA00004651"/>
    </source>
</evidence>
<dbReference type="GO" id="GO:0005886">
    <property type="term" value="C:plasma membrane"/>
    <property type="evidence" value="ECO:0007669"/>
    <property type="project" value="UniProtKB-SubCell"/>
</dbReference>
<sequence length="1091" mass="109916">MLGFVLLRLRGRLLLAAAVLCTVLTATTVLTTLVSFDRAVAGAGVRRDLADGGRAPVLLSADHGLDGRAADDAAAAGFGADLFDGLPVTVQTLARSLAYGLPAATATTAAAPPATATTAAAPPASAPPAREVDLTVLAALDRDRLHLTAGRWPAAPGADGAVQVAVPGGALSRLGLDPGALPAQLVLSDRYGGAPLTVRVTGVYRALDRDAPYWRLDPLGGREVRVQGFTTYGPMLVDDGVFTSGRLPQGGRGLLLTADFAGADRARIARVGERAARLPELLAQDAPGFQSQTELPLLLAELRSATLVTESSLLIGALQLAVLAGAALLLVVRLVAGRQAPEDALLAARGATRGRLAAWTAVEALLLALPAALLAPLLTGPLLRLLTGFGPLAGLPLDRADTAVRWPAAALCALACVLLAVLPAVGRRDRARVVSRRQAVVGAVARSGADLTLLVLAVVAYRQLDARTGGLSVAADGTLGTDPVLVAAPTLALCAGTLLVLRLLPFAARLGARLAARGRGLGVALGGWQLARRPGRANGPVLLLVLAVATGVLAIGQHTAWRDSQRDQADFATAGGLRITGSALPALGQGGRYAALPGGERLLPVARVDQSLPGGRQGRVLLTDTARAAVGLRVRPDLFDGRPVGELLAPLAAPQPPGVPLPGHPARIDLTLSVATADRPYPDPAPLQAPDLWLQLRDGFGAAHRVLVPQLPARGELTVPVGLEAFTAAPLGSAAAPLTLTGFGLAYPSGWSESASDLTVRQVAVADRADGPAVPVAVPAGAWRGQAEPGVPARVESGPDGLVTVRYRPGEEQHEGARVVALAPGGSAPAAEVPGVATGGYLTAVGAAVGDLVKVQVGSASVPVRVTGRVEALPVYGTTGLLLDLAGTDRWLAERGLDAPAVSEWWLPAAGPGDGTPAAAAAELRAGPTAQRLDLLGEDAAARLGDPLSAAPQSALAALAVAAAVLAAIGFAAASAAAAAERAGEAAVLLALGAPRRLLRRSAAAEQVVLVGLGTGVGLLLGAVLVHLVVPLVVLTPAARPPVPGVLVGLPPGQVLALAAASAALPLLSSFLLGGSRRTAPAARLRSAEPA</sequence>
<evidence type="ECO:0000313" key="9">
    <source>
        <dbReference type="Proteomes" id="UP001165143"/>
    </source>
</evidence>
<feature type="transmembrane region" description="Helical" evidence="6">
    <location>
        <begin position="313"/>
        <end position="336"/>
    </location>
</feature>
<organism evidence="8 9">
    <name type="scientific">Kitasatospora phosalacinea</name>
    <dbReference type="NCBI Taxonomy" id="2065"/>
    <lineage>
        <taxon>Bacteria</taxon>
        <taxon>Bacillati</taxon>
        <taxon>Actinomycetota</taxon>
        <taxon>Actinomycetes</taxon>
        <taxon>Kitasatosporales</taxon>
        <taxon>Streptomycetaceae</taxon>
        <taxon>Kitasatospora</taxon>
    </lineage>
</organism>
<comment type="subcellular location">
    <subcellularLocation>
        <location evidence="1">Cell membrane</location>
        <topology evidence="1">Multi-pass membrane protein</topology>
    </subcellularLocation>
</comment>
<dbReference type="AlphaFoldDB" id="A0A9W6PJN1"/>
<dbReference type="InterPro" id="IPR003838">
    <property type="entry name" value="ABC3_permease_C"/>
</dbReference>
<dbReference type="Pfam" id="PF02687">
    <property type="entry name" value="FtsX"/>
    <property type="match status" value="1"/>
</dbReference>
<keyword evidence="5 6" id="KW-0472">Membrane</keyword>
<reference evidence="8" key="1">
    <citation type="submission" date="2023-02" db="EMBL/GenBank/DDBJ databases">
        <title>Kitasatospora phosalacinea NBRC 14362.</title>
        <authorList>
            <person name="Ichikawa N."/>
            <person name="Sato H."/>
            <person name="Tonouchi N."/>
        </authorList>
    </citation>
    <scope>NUCLEOTIDE SEQUENCE</scope>
    <source>
        <strain evidence="8">NBRC 14362</strain>
    </source>
</reference>
<evidence type="ECO:0000256" key="5">
    <source>
        <dbReference type="ARBA" id="ARBA00023136"/>
    </source>
</evidence>
<feature type="transmembrane region" description="Helical" evidence="6">
    <location>
        <begin position="356"/>
        <end position="383"/>
    </location>
</feature>
<protein>
    <recommendedName>
        <fullName evidence="7">ABC3 transporter permease C-terminal domain-containing protein</fullName>
    </recommendedName>
</protein>
<keyword evidence="2" id="KW-1003">Cell membrane</keyword>
<feature type="transmembrane region" description="Helical" evidence="6">
    <location>
        <begin position="541"/>
        <end position="561"/>
    </location>
</feature>
<feature type="transmembrane region" description="Helical" evidence="6">
    <location>
        <begin position="1055"/>
        <end position="1074"/>
    </location>
</feature>
<comment type="caution">
    <text evidence="8">The sequence shown here is derived from an EMBL/GenBank/DDBJ whole genome shotgun (WGS) entry which is preliminary data.</text>
</comment>
<feature type="transmembrane region" description="Helical" evidence="6">
    <location>
        <begin position="956"/>
        <end position="980"/>
    </location>
</feature>
<proteinExistence type="predicted"/>